<keyword evidence="7" id="KW-1185">Reference proteome</keyword>
<organism evidence="6 7">
    <name type="scientific">Mesorhizobium sanjuanii</name>
    <dbReference type="NCBI Taxonomy" id="2037900"/>
    <lineage>
        <taxon>Bacteria</taxon>
        <taxon>Pseudomonadati</taxon>
        <taxon>Pseudomonadota</taxon>
        <taxon>Alphaproteobacteria</taxon>
        <taxon>Hyphomicrobiales</taxon>
        <taxon>Phyllobacteriaceae</taxon>
        <taxon>Mesorhizobium</taxon>
    </lineage>
</organism>
<feature type="signal peptide" evidence="4">
    <location>
        <begin position="1"/>
        <end position="24"/>
    </location>
</feature>
<sequence>MQMGLKTLLTAAVVTAGMITSAFAADKKYTIGYDNYFMGNSWSVQLAAEFKAEAEKDKDRVNVVYVESAGDTQKQITNIEDLITKKVDAIITTPTSPTALIPTLKKARAAGIKVVLLASTIKSQDYDALVTVDDIAFGKTGAEWLVKQMGGKGNIIALNGIAGISVSDDRYKGAKEVFDANPGIKILGAVDASWDYAQGKQAVSNLLAANPQIDGVWSQGGAMTLGAIDAFEAAQRPLVPMTGEDNNGYLKRWQALKDKGFVSIATSKPTWLGSEALRITLDLLDGKSVTRDTVLPVPTITADDLGKYVKADLSDSFWANTRLTDEQVKAIFAN</sequence>
<dbReference type="InterPro" id="IPR028082">
    <property type="entry name" value="Peripla_BP_I"/>
</dbReference>
<comment type="similarity">
    <text evidence="2">Belongs to the bacterial solute-binding protein 2 family.</text>
</comment>
<dbReference type="GO" id="GO:0030246">
    <property type="term" value="F:carbohydrate binding"/>
    <property type="evidence" value="ECO:0007669"/>
    <property type="project" value="UniProtKB-ARBA"/>
</dbReference>
<keyword evidence="3 4" id="KW-0732">Signal</keyword>
<dbReference type="Pfam" id="PF13407">
    <property type="entry name" value="Peripla_BP_4"/>
    <property type="match status" value="1"/>
</dbReference>
<dbReference type="PANTHER" id="PTHR46847">
    <property type="entry name" value="D-ALLOSE-BINDING PERIPLASMIC PROTEIN-RELATED"/>
    <property type="match status" value="1"/>
</dbReference>
<reference evidence="6 7" key="1">
    <citation type="submission" date="2017-09" db="EMBL/GenBank/DDBJ databases">
        <title>Mesorhizobum sanjuanii sp. nov. isolated from nodules of Lotus tenuis in saline-alkaline lowlands of Flooding Pampa.</title>
        <authorList>
            <person name="Sannazzaro A.I."/>
            <person name="Torres Tejerizo G.A."/>
            <person name="Fontana F."/>
            <person name="Cumpa Velazquez L.M."/>
            <person name="Hansen L."/>
            <person name="Pistorio M."/>
            <person name="Estrella M.J."/>
        </authorList>
    </citation>
    <scope>NUCLEOTIDE SEQUENCE [LARGE SCALE GENOMIC DNA]</scope>
    <source>
        <strain evidence="6 7">BSA136</strain>
    </source>
</reference>
<dbReference type="SUPFAM" id="SSF53822">
    <property type="entry name" value="Periplasmic binding protein-like I"/>
    <property type="match status" value="1"/>
</dbReference>
<name>A0A2A6FM70_9HYPH</name>
<evidence type="ECO:0000256" key="1">
    <source>
        <dbReference type="ARBA" id="ARBA00004196"/>
    </source>
</evidence>
<evidence type="ECO:0000256" key="3">
    <source>
        <dbReference type="ARBA" id="ARBA00022729"/>
    </source>
</evidence>
<feature type="chain" id="PRO_5013377695" evidence="4">
    <location>
        <begin position="25"/>
        <end position="334"/>
    </location>
</feature>
<comment type="subcellular location">
    <subcellularLocation>
        <location evidence="1">Cell envelope</location>
    </subcellularLocation>
</comment>
<dbReference type="Gene3D" id="3.40.50.2300">
    <property type="match status" value="2"/>
</dbReference>
<comment type="caution">
    <text evidence="6">The sequence shown here is derived from an EMBL/GenBank/DDBJ whole genome shotgun (WGS) entry which is preliminary data.</text>
</comment>
<proteinExistence type="inferred from homology"/>
<dbReference type="AlphaFoldDB" id="A0A2A6FM70"/>
<evidence type="ECO:0000313" key="7">
    <source>
        <dbReference type="Proteomes" id="UP000219182"/>
    </source>
</evidence>
<protein>
    <submittedName>
        <fullName evidence="6">Ribose ABC transporter</fullName>
    </submittedName>
</protein>
<dbReference type="CDD" id="cd19996">
    <property type="entry name" value="PBP1_ABC_sugar_binding-like"/>
    <property type="match status" value="1"/>
</dbReference>
<evidence type="ECO:0000256" key="4">
    <source>
        <dbReference type="SAM" id="SignalP"/>
    </source>
</evidence>
<accession>A0A2A6FM70</accession>
<dbReference type="InterPro" id="IPR025997">
    <property type="entry name" value="SBP_2_dom"/>
</dbReference>
<evidence type="ECO:0000259" key="5">
    <source>
        <dbReference type="Pfam" id="PF13407"/>
    </source>
</evidence>
<dbReference type="GO" id="GO:0030313">
    <property type="term" value="C:cell envelope"/>
    <property type="evidence" value="ECO:0007669"/>
    <property type="project" value="UniProtKB-SubCell"/>
</dbReference>
<feature type="domain" description="Periplasmic binding protein" evidence="5">
    <location>
        <begin position="31"/>
        <end position="287"/>
    </location>
</feature>
<evidence type="ECO:0000313" key="6">
    <source>
        <dbReference type="EMBL" id="PDQ23039.1"/>
    </source>
</evidence>
<dbReference type="PANTHER" id="PTHR46847:SF3">
    <property type="entry name" value="GALACTOFURANOSE-BINDING PROTEIN YTFQ"/>
    <property type="match status" value="1"/>
</dbReference>
<gene>
    <name evidence="6" type="ORF">CN311_00870</name>
</gene>
<evidence type="ECO:0000256" key="2">
    <source>
        <dbReference type="ARBA" id="ARBA00007639"/>
    </source>
</evidence>
<dbReference type="EMBL" id="NWQG01000003">
    <property type="protein sequence ID" value="PDQ23039.1"/>
    <property type="molecule type" value="Genomic_DNA"/>
</dbReference>
<dbReference type="Proteomes" id="UP000219182">
    <property type="component" value="Unassembled WGS sequence"/>
</dbReference>